<evidence type="ECO:0000256" key="1">
    <source>
        <dbReference type="SAM" id="MobiDB-lite"/>
    </source>
</evidence>
<feature type="compositionally biased region" description="Basic and acidic residues" evidence="1">
    <location>
        <begin position="105"/>
        <end position="129"/>
    </location>
</feature>
<dbReference type="HOGENOM" id="CLU_608582_0_0_1"/>
<dbReference type="Proteomes" id="UP000054248">
    <property type="component" value="Unassembled WGS sequence"/>
</dbReference>
<feature type="region of interest" description="Disordered" evidence="1">
    <location>
        <begin position="25"/>
        <end position="49"/>
    </location>
</feature>
<sequence length="450" mass="49980">MATYYQRQRLPPPTESFLNELEATDINTPVRKAAPQSQASERKPQEQSFLIFPEPTAQIPAPIILNASTIIAVPSSSKPPASPLSRTDSSTSIPASLVASVARQSESREVTSVRSRSRDAVGSDWEELRGPLPKATASLRLRTRGRPGLSERPSFASTASRTPLTPLSENERGRLGRDLGWDWTLDKEESPSRDMLLSWQRLTADTASSNGEDQLESDGYSNYEDAASQLHDLVSYTNGSIADEEQSVTSELLRIRSPARRRRSIGSPEFRGGVRIERDAENRPRRYSFRLSSPSTRQQPKIPRSVAAPPRIASRTLPFGTFLQAIFSIDRETIELIDDPTSTAGPNIFGVRDAALPSELPTREELTSEHEAQQALRLLRSPENQELRTLRTDGIVVPTDKALLHAFRATQLLPTNAFALPFYLIGIGWEYGLKNMMALHRIILEEDTEA</sequence>
<organism evidence="2 3">
    <name type="scientific">Tulasnella calospora MUT 4182</name>
    <dbReference type="NCBI Taxonomy" id="1051891"/>
    <lineage>
        <taxon>Eukaryota</taxon>
        <taxon>Fungi</taxon>
        <taxon>Dikarya</taxon>
        <taxon>Basidiomycota</taxon>
        <taxon>Agaricomycotina</taxon>
        <taxon>Agaricomycetes</taxon>
        <taxon>Cantharellales</taxon>
        <taxon>Tulasnellaceae</taxon>
        <taxon>Tulasnella</taxon>
    </lineage>
</organism>
<name>A0A0C3Q905_9AGAM</name>
<dbReference type="EMBL" id="KN823154">
    <property type="protein sequence ID" value="KIO20966.1"/>
    <property type="molecule type" value="Genomic_DNA"/>
</dbReference>
<reference evidence="3" key="2">
    <citation type="submission" date="2015-01" db="EMBL/GenBank/DDBJ databases">
        <title>Evolutionary Origins and Diversification of the Mycorrhizal Mutualists.</title>
        <authorList>
            <consortium name="DOE Joint Genome Institute"/>
            <consortium name="Mycorrhizal Genomics Consortium"/>
            <person name="Kohler A."/>
            <person name="Kuo A."/>
            <person name="Nagy L.G."/>
            <person name="Floudas D."/>
            <person name="Copeland A."/>
            <person name="Barry K.W."/>
            <person name="Cichocki N."/>
            <person name="Veneault-Fourrey C."/>
            <person name="LaButti K."/>
            <person name="Lindquist E.A."/>
            <person name="Lipzen A."/>
            <person name="Lundell T."/>
            <person name="Morin E."/>
            <person name="Murat C."/>
            <person name="Riley R."/>
            <person name="Ohm R."/>
            <person name="Sun H."/>
            <person name="Tunlid A."/>
            <person name="Henrissat B."/>
            <person name="Grigoriev I.V."/>
            <person name="Hibbett D.S."/>
            <person name="Martin F."/>
        </authorList>
    </citation>
    <scope>NUCLEOTIDE SEQUENCE [LARGE SCALE GENOMIC DNA]</scope>
    <source>
        <strain evidence="3">MUT 4182</strain>
    </source>
</reference>
<dbReference type="AlphaFoldDB" id="A0A0C3Q905"/>
<feature type="region of interest" description="Disordered" evidence="1">
    <location>
        <begin position="105"/>
        <end position="173"/>
    </location>
</feature>
<gene>
    <name evidence="2" type="ORF">M407DRAFT_219541</name>
</gene>
<proteinExistence type="predicted"/>
<keyword evidence="3" id="KW-1185">Reference proteome</keyword>
<dbReference type="OrthoDB" id="3175059at2759"/>
<protein>
    <submittedName>
        <fullName evidence="2">Uncharacterized protein</fullName>
    </submittedName>
</protein>
<evidence type="ECO:0000313" key="2">
    <source>
        <dbReference type="EMBL" id="KIO20966.1"/>
    </source>
</evidence>
<evidence type="ECO:0000313" key="3">
    <source>
        <dbReference type="Proteomes" id="UP000054248"/>
    </source>
</evidence>
<feature type="compositionally biased region" description="Polar residues" evidence="1">
    <location>
        <begin position="155"/>
        <end position="168"/>
    </location>
</feature>
<reference evidence="2 3" key="1">
    <citation type="submission" date="2014-04" db="EMBL/GenBank/DDBJ databases">
        <authorList>
            <consortium name="DOE Joint Genome Institute"/>
            <person name="Kuo A."/>
            <person name="Girlanda M."/>
            <person name="Perotto S."/>
            <person name="Kohler A."/>
            <person name="Nagy L.G."/>
            <person name="Floudas D."/>
            <person name="Copeland A."/>
            <person name="Barry K.W."/>
            <person name="Cichocki N."/>
            <person name="Veneault-Fourrey C."/>
            <person name="LaButti K."/>
            <person name="Lindquist E.A."/>
            <person name="Lipzen A."/>
            <person name="Lundell T."/>
            <person name="Morin E."/>
            <person name="Murat C."/>
            <person name="Sun H."/>
            <person name="Tunlid A."/>
            <person name="Henrissat B."/>
            <person name="Grigoriev I.V."/>
            <person name="Hibbett D.S."/>
            <person name="Martin F."/>
            <person name="Nordberg H.P."/>
            <person name="Cantor M.N."/>
            <person name="Hua S.X."/>
        </authorList>
    </citation>
    <scope>NUCLEOTIDE SEQUENCE [LARGE SCALE GENOMIC DNA]</scope>
    <source>
        <strain evidence="2 3">MUT 4182</strain>
    </source>
</reference>
<accession>A0A0C3Q905</accession>